<comment type="caution">
    <text evidence="2">The sequence shown here is derived from an EMBL/GenBank/DDBJ whole genome shotgun (WGS) entry which is preliminary data.</text>
</comment>
<evidence type="ECO:0000313" key="3">
    <source>
        <dbReference type="Proteomes" id="UP000018936"/>
    </source>
</evidence>
<accession>V8NVT3</accession>
<evidence type="ECO:0000256" key="1">
    <source>
        <dbReference type="SAM" id="MobiDB-lite"/>
    </source>
</evidence>
<feature type="non-terminal residue" evidence="2">
    <location>
        <position position="1"/>
    </location>
</feature>
<proteinExistence type="predicted"/>
<dbReference type="EMBL" id="AZIM01001824">
    <property type="protein sequence ID" value="ETE65657.1"/>
    <property type="molecule type" value="Genomic_DNA"/>
</dbReference>
<dbReference type="Proteomes" id="UP000018936">
    <property type="component" value="Unassembled WGS sequence"/>
</dbReference>
<feature type="region of interest" description="Disordered" evidence="1">
    <location>
        <begin position="1"/>
        <end position="87"/>
    </location>
</feature>
<gene>
    <name evidence="2" type="primary">SAFB</name>
    <name evidence="2" type="ORF">L345_08568</name>
</gene>
<organism evidence="2 3">
    <name type="scientific">Ophiophagus hannah</name>
    <name type="common">King cobra</name>
    <name type="synonym">Naja hannah</name>
    <dbReference type="NCBI Taxonomy" id="8665"/>
    <lineage>
        <taxon>Eukaryota</taxon>
        <taxon>Metazoa</taxon>
        <taxon>Chordata</taxon>
        <taxon>Craniata</taxon>
        <taxon>Vertebrata</taxon>
        <taxon>Euteleostomi</taxon>
        <taxon>Lepidosauria</taxon>
        <taxon>Squamata</taxon>
        <taxon>Bifurcata</taxon>
        <taxon>Unidentata</taxon>
        <taxon>Episquamata</taxon>
        <taxon>Toxicofera</taxon>
        <taxon>Serpentes</taxon>
        <taxon>Colubroidea</taxon>
        <taxon>Elapidae</taxon>
        <taxon>Elapinae</taxon>
        <taxon>Ophiophagus</taxon>
    </lineage>
</organism>
<feature type="compositionally biased region" description="Basic and acidic residues" evidence="1">
    <location>
        <begin position="37"/>
        <end position="86"/>
    </location>
</feature>
<feature type="compositionally biased region" description="Basic and acidic residues" evidence="1">
    <location>
        <begin position="1"/>
        <end position="13"/>
    </location>
</feature>
<evidence type="ECO:0000313" key="2">
    <source>
        <dbReference type="EMBL" id="ETE65657.1"/>
    </source>
</evidence>
<keyword evidence="3" id="KW-1185">Reference proteome</keyword>
<feature type="compositionally biased region" description="Polar residues" evidence="1">
    <location>
        <begin position="14"/>
        <end position="23"/>
    </location>
</feature>
<name>V8NVT3_OPHHA</name>
<sequence length="128" mass="14572">MLEDTPTKAKASSDKTFGSQVQRSLWEEEEVGGGPWKEGRKNEKEGKMKIGRRYEKEGRKENGRNKKMGGRERRREGGKEERKDPILDEAILKNSYSICTSFDALRILKENLGDSSSLIPPPHPEINL</sequence>
<protein>
    <submittedName>
        <fullName evidence="2">Scaffold attachment factor B1</fullName>
    </submittedName>
</protein>
<reference evidence="2 3" key="1">
    <citation type="journal article" date="2013" name="Proc. Natl. Acad. Sci. U.S.A.">
        <title>The king cobra genome reveals dynamic gene evolution and adaptation in the snake venom system.</title>
        <authorList>
            <person name="Vonk F.J."/>
            <person name="Casewell N.R."/>
            <person name="Henkel C.V."/>
            <person name="Heimberg A.M."/>
            <person name="Jansen H.J."/>
            <person name="McCleary R.J."/>
            <person name="Kerkkamp H.M."/>
            <person name="Vos R.A."/>
            <person name="Guerreiro I."/>
            <person name="Calvete J.J."/>
            <person name="Wuster W."/>
            <person name="Woods A.E."/>
            <person name="Logan J.M."/>
            <person name="Harrison R.A."/>
            <person name="Castoe T.A."/>
            <person name="de Koning A.P."/>
            <person name="Pollock D.D."/>
            <person name="Yandell M."/>
            <person name="Calderon D."/>
            <person name="Renjifo C."/>
            <person name="Currier R.B."/>
            <person name="Salgado D."/>
            <person name="Pla D."/>
            <person name="Sanz L."/>
            <person name="Hyder A.S."/>
            <person name="Ribeiro J.M."/>
            <person name="Arntzen J.W."/>
            <person name="van den Thillart G.E."/>
            <person name="Boetzer M."/>
            <person name="Pirovano W."/>
            <person name="Dirks R.P."/>
            <person name="Spaink H.P."/>
            <person name="Duboule D."/>
            <person name="McGlinn E."/>
            <person name="Kini R.M."/>
            <person name="Richardson M.K."/>
        </authorList>
    </citation>
    <scope>NUCLEOTIDE SEQUENCE</scope>
    <source>
        <tissue evidence="2">Blood</tissue>
    </source>
</reference>
<dbReference type="AlphaFoldDB" id="V8NVT3"/>